<dbReference type="SUPFAM" id="SSF47473">
    <property type="entry name" value="EF-hand"/>
    <property type="match status" value="1"/>
</dbReference>
<gene>
    <name evidence="4" type="ORF">CHLNCDRAFT_144085</name>
</gene>
<evidence type="ECO:0000256" key="2">
    <source>
        <dbReference type="SAM" id="MobiDB-lite"/>
    </source>
</evidence>
<dbReference type="Gene3D" id="1.10.238.10">
    <property type="entry name" value="EF-hand"/>
    <property type="match status" value="1"/>
</dbReference>
<feature type="region of interest" description="Disordered" evidence="2">
    <location>
        <begin position="272"/>
        <end position="305"/>
    </location>
</feature>
<organism evidence="5">
    <name type="scientific">Chlorella variabilis</name>
    <name type="common">Green alga</name>
    <dbReference type="NCBI Taxonomy" id="554065"/>
    <lineage>
        <taxon>Eukaryota</taxon>
        <taxon>Viridiplantae</taxon>
        <taxon>Chlorophyta</taxon>
        <taxon>core chlorophytes</taxon>
        <taxon>Trebouxiophyceae</taxon>
        <taxon>Chlorellales</taxon>
        <taxon>Chlorellaceae</taxon>
        <taxon>Chlorella clade</taxon>
        <taxon>Chlorella</taxon>
    </lineage>
</organism>
<dbReference type="InterPro" id="IPR018247">
    <property type="entry name" value="EF_Hand_1_Ca_BS"/>
</dbReference>
<protein>
    <recommendedName>
        <fullName evidence="3">EF-hand domain-containing protein</fullName>
    </recommendedName>
</protein>
<dbReference type="InterPro" id="IPR011992">
    <property type="entry name" value="EF-hand-dom_pair"/>
</dbReference>
<dbReference type="SMART" id="SM00054">
    <property type="entry name" value="EFh"/>
    <property type="match status" value="1"/>
</dbReference>
<dbReference type="InParanoid" id="E1ZBV2"/>
<sequence length="339" mass="35058">MAADAHKLLSHLSHDTAQSVLAWLNSRGKDLPVHIPLSTIRFARECFSIIDADNNGTLEAEELLAVFKALGQPASLRQVTRLVESVAGAGAQSLRFSDFAQAGMMHGAMAERRPGEVNLHSLLQQEVNLGGSGRGDGGGGEEQEAPLNWSDFHLLAKAFRRRVVLDGVINCTEGWREKVAALAERRAASSHAGAVTAASVWRHRVQRLAQAQPASGQGAGTAQGPDAGAEAAAGMLPSTGGGDGGDALCGAISAGPTPRSACGSDIRVDAEEEGRGQDRHALGNSRHQAPDQQAPGISRRQAPGPAGSYGDIFDVYLSGVAAGTPAAAALLARRLLAGP</sequence>
<dbReference type="InterPro" id="IPR002048">
    <property type="entry name" value="EF_hand_dom"/>
</dbReference>
<keyword evidence="1" id="KW-0106">Calcium</keyword>
<feature type="compositionally biased region" description="Basic and acidic residues" evidence="2">
    <location>
        <begin position="272"/>
        <end position="281"/>
    </location>
</feature>
<feature type="compositionally biased region" description="Low complexity" evidence="2">
    <location>
        <begin position="209"/>
        <end position="234"/>
    </location>
</feature>
<name>E1ZBV2_CHLVA</name>
<dbReference type="RefSeq" id="XP_005848809.1">
    <property type="nucleotide sequence ID" value="XM_005848747.1"/>
</dbReference>
<reference evidence="4 5" key="1">
    <citation type="journal article" date="2010" name="Plant Cell">
        <title>The Chlorella variabilis NC64A genome reveals adaptation to photosymbiosis, coevolution with viruses, and cryptic sex.</title>
        <authorList>
            <person name="Blanc G."/>
            <person name="Duncan G."/>
            <person name="Agarkova I."/>
            <person name="Borodovsky M."/>
            <person name="Gurnon J."/>
            <person name="Kuo A."/>
            <person name="Lindquist E."/>
            <person name="Lucas S."/>
            <person name="Pangilinan J."/>
            <person name="Polle J."/>
            <person name="Salamov A."/>
            <person name="Terry A."/>
            <person name="Yamada T."/>
            <person name="Dunigan D.D."/>
            <person name="Grigoriev I.V."/>
            <person name="Claverie J.M."/>
            <person name="Van Etten J.L."/>
        </authorList>
    </citation>
    <scope>NUCLEOTIDE SEQUENCE [LARGE SCALE GENOMIC DNA]</scope>
    <source>
        <strain evidence="4 5">NC64A</strain>
    </source>
</reference>
<proteinExistence type="predicted"/>
<dbReference type="KEGG" id="cvr:CHLNCDRAFT_144085"/>
<dbReference type="PROSITE" id="PS50222">
    <property type="entry name" value="EF_HAND_2"/>
    <property type="match status" value="1"/>
</dbReference>
<evidence type="ECO:0000313" key="5">
    <source>
        <dbReference type="Proteomes" id="UP000008141"/>
    </source>
</evidence>
<dbReference type="AlphaFoldDB" id="E1ZBV2"/>
<feature type="domain" description="EF-hand" evidence="3">
    <location>
        <begin position="38"/>
        <end position="73"/>
    </location>
</feature>
<accession>E1ZBV2</accession>
<dbReference type="OrthoDB" id="26525at2759"/>
<evidence type="ECO:0000259" key="3">
    <source>
        <dbReference type="PROSITE" id="PS50222"/>
    </source>
</evidence>
<dbReference type="GeneID" id="17356037"/>
<dbReference type="GO" id="GO:0005509">
    <property type="term" value="F:calcium ion binding"/>
    <property type="evidence" value="ECO:0007669"/>
    <property type="project" value="InterPro"/>
</dbReference>
<feature type="region of interest" description="Disordered" evidence="2">
    <location>
        <begin position="208"/>
        <end position="239"/>
    </location>
</feature>
<dbReference type="CDD" id="cd00051">
    <property type="entry name" value="EFh"/>
    <property type="match status" value="1"/>
</dbReference>
<keyword evidence="5" id="KW-1185">Reference proteome</keyword>
<evidence type="ECO:0000313" key="4">
    <source>
        <dbReference type="EMBL" id="EFN56707.1"/>
    </source>
</evidence>
<evidence type="ECO:0000256" key="1">
    <source>
        <dbReference type="ARBA" id="ARBA00022837"/>
    </source>
</evidence>
<dbReference type="Proteomes" id="UP000008141">
    <property type="component" value="Unassembled WGS sequence"/>
</dbReference>
<dbReference type="Pfam" id="PF13405">
    <property type="entry name" value="EF-hand_6"/>
    <property type="match status" value="1"/>
</dbReference>
<dbReference type="EMBL" id="GL433841">
    <property type="protein sequence ID" value="EFN56707.1"/>
    <property type="molecule type" value="Genomic_DNA"/>
</dbReference>
<dbReference type="PROSITE" id="PS00018">
    <property type="entry name" value="EF_HAND_1"/>
    <property type="match status" value="1"/>
</dbReference>